<dbReference type="AlphaFoldDB" id="A0A8J3AHV9"/>
<feature type="transmembrane region" description="Helical" evidence="1">
    <location>
        <begin position="138"/>
        <end position="159"/>
    </location>
</feature>
<name>A0A8J3AHV9_9BACI</name>
<comment type="caution">
    <text evidence="2">The sequence shown here is derived from an EMBL/GenBank/DDBJ whole genome shotgun (WGS) entry which is preliminary data.</text>
</comment>
<sequence length="233" mass="26269">MSSIKGTYQLIFDDLRWYFMLFSTITLGLSVIYLLISFMFNIPSGTEAALFGPTFGGICTFAVAGLVIPIQVAIGLGSTRVQFLKSYNVMASLMVVASITFLNLLYLIMNFLFDKGINKFHFFHAGEWYSTNYHFFSYYWIDLMIGFFILGISSLIAVLIRRLGVLNFLILLVGISIIITLSSITGYIPTIFGWILENNVLMIFTILGIVGMILQSLTFPMMKNAPLKMKSRE</sequence>
<feature type="transmembrane region" description="Helical" evidence="1">
    <location>
        <begin position="200"/>
        <end position="222"/>
    </location>
</feature>
<evidence type="ECO:0000256" key="1">
    <source>
        <dbReference type="SAM" id="Phobius"/>
    </source>
</evidence>
<organism evidence="2 3">
    <name type="scientific">Gottfriedia solisilvae</name>
    <dbReference type="NCBI Taxonomy" id="1516104"/>
    <lineage>
        <taxon>Bacteria</taxon>
        <taxon>Bacillati</taxon>
        <taxon>Bacillota</taxon>
        <taxon>Bacilli</taxon>
        <taxon>Bacillales</taxon>
        <taxon>Bacillaceae</taxon>
        <taxon>Gottfriedia</taxon>
    </lineage>
</organism>
<protein>
    <submittedName>
        <fullName evidence="2">Uncharacterized protein</fullName>
    </submittedName>
</protein>
<dbReference type="EMBL" id="BMHB01000001">
    <property type="protein sequence ID" value="GGI13119.1"/>
    <property type="molecule type" value="Genomic_DNA"/>
</dbReference>
<keyword evidence="1" id="KW-1133">Transmembrane helix</keyword>
<accession>A0A8J3AHV9</accession>
<gene>
    <name evidence="2" type="ORF">GCM10007380_16320</name>
</gene>
<feature type="transmembrane region" description="Helical" evidence="1">
    <location>
        <begin position="21"/>
        <end position="42"/>
    </location>
</feature>
<dbReference type="Proteomes" id="UP000626244">
    <property type="component" value="Unassembled WGS sequence"/>
</dbReference>
<keyword evidence="3" id="KW-1185">Reference proteome</keyword>
<dbReference type="OrthoDB" id="2649128at2"/>
<proteinExistence type="predicted"/>
<reference evidence="3" key="1">
    <citation type="journal article" date="2019" name="Int. J. Syst. Evol. Microbiol.">
        <title>The Global Catalogue of Microorganisms (GCM) 10K type strain sequencing project: providing services to taxonomists for standard genome sequencing and annotation.</title>
        <authorList>
            <consortium name="The Broad Institute Genomics Platform"/>
            <consortium name="The Broad Institute Genome Sequencing Center for Infectious Disease"/>
            <person name="Wu L."/>
            <person name="Ma J."/>
        </authorList>
    </citation>
    <scope>NUCLEOTIDE SEQUENCE [LARGE SCALE GENOMIC DNA]</scope>
    <source>
        <strain evidence="3">CGMCC 1.14993</strain>
    </source>
</reference>
<keyword evidence="1" id="KW-0472">Membrane</keyword>
<keyword evidence="1" id="KW-0812">Transmembrane</keyword>
<feature type="transmembrane region" description="Helical" evidence="1">
    <location>
        <begin position="166"/>
        <end position="188"/>
    </location>
</feature>
<feature type="transmembrane region" description="Helical" evidence="1">
    <location>
        <begin position="89"/>
        <end position="113"/>
    </location>
</feature>
<evidence type="ECO:0000313" key="2">
    <source>
        <dbReference type="EMBL" id="GGI13119.1"/>
    </source>
</evidence>
<feature type="transmembrane region" description="Helical" evidence="1">
    <location>
        <begin position="54"/>
        <end position="77"/>
    </location>
</feature>
<evidence type="ECO:0000313" key="3">
    <source>
        <dbReference type="Proteomes" id="UP000626244"/>
    </source>
</evidence>
<dbReference type="RefSeq" id="WP_087998032.1">
    <property type="nucleotide sequence ID" value="NZ_BMHB01000001.1"/>
</dbReference>